<dbReference type="OrthoDB" id="6431152at2"/>
<protein>
    <recommendedName>
        <fullName evidence="2">DUF4123 domain-containing protein</fullName>
    </recommendedName>
</protein>
<feature type="domain" description="DUF4123" evidence="2">
    <location>
        <begin position="39"/>
        <end position="157"/>
    </location>
</feature>
<dbReference type="EMBL" id="CP025408">
    <property type="protein sequence ID" value="AUH32752.1"/>
    <property type="molecule type" value="Genomic_DNA"/>
</dbReference>
<dbReference type="KEGG" id="paro:CUV01_04580"/>
<evidence type="ECO:0000256" key="1">
    <source>
        <dbReference type="SAM" id="MobiDB-lite"/>
    </source>
</evidence>
<dbReference type="AlphaFoldDB" id="A0A2K9EXF5"/>
<proteinExistence type="predicted"/>
<name>A0A2K9EXF5_9RHOB</name>
<keyword evidence="4" id="KW-1185">Reference proteome</keyword>
<dbReference type="Pfam" id="PF13503">
    <property type="entry name" value="DUF4123"/>
    <property type="match status" value="1"/>
</dbReference>
<reference evidence="3 4" key="1">
    <citation type="submission" date="2017-12" db="EMBL/GenBank/DDBJ databases">
        <authorList>
            <person name="Hurst M.R.H."/>
        </authorList>
    </citation>
    <scope>NUCLEOTIDE SEQUENCE [LARGE SCALE GENOMIC DNA]</scope>
    <source>
        <strain evidence="3 4">BM15</strain>
    </source>
</reference>
<evidence type="ECO:0000313" key="4">
    <source>
        <dbReference type="Proteomes" id="UP000233742"/>
    </source>
</evidence>
<dbReference type="Proteomes" id="UP000233742">
    <property type="component" value="Chromosome"/>
</dbReference>
<evidence type="ECO:0000259" key="2">
    <source>
        <dbReference type="Pfam" id="PF13503"/>
    </source>
</evidence>
<dbReference type="RefSeq" id="WP_101459426.1">
    <property type="nucleotide sequence ID" value="NZ_CP025408.1"/>
</dbReference>
<organism evidence="3 4">
    <name type="scientific">Paracoccus tegillarcae</name>
    <dbReference type="NCBI Taxonomy" id="1529068"/>
    <lineage>
        <taxon>Bacteria</taxon>
        <taxon>Pseudomonadati</taxon>
        <taxon>Pseudomonadota</taxon>
        <taxon>Alphaproteobacteria</taxon>
        <taxon>Rhodobacterales</taxon>
        <taxon>Paracoccaceae</taxon>
        <taxon>Paracoccus</taxon>
    </lineage>
</organism>
<gene>
    <name evidence="3" type="ORF">CUV01_04580</name>
</gene>
<sequence>MRFLSEATRRSILNDPTEGPSSALDALQDLLFDGPGDCHVLVDASHHPQLADMITTTAARASCLYNGEAAAKWGHVAPWLLTVTPDEQILRRLLRRGKAEWMLWDRAPAVFLRSASDHQQLVQHFRRFVKRRNEAGDWLFFRFQDPMVLSRYLTEIADWPQRLNDIFLPRNGQPITRIVTPDPAANSVTIFEPRLDAKELHDPPSPAAPGTLTAREQAIFAGSARAKARRQIADWLLRLDEPRFGRMGPEARLALTDHALSEARRFNMRFAEEVCWLLYAMSYFGSWCFHSARYGDLIAAASADGQRGLKLSKAIRRQAKLQFGDAGEWQDGIRQTRARVLDLYKARGWNGLDRHAATAVILPDGRANPEAASIEKMLDQQDDSCIAANLRTEPALAAARILANDLGLNFISDPLRPEFAGIIARAGSTEQGLRQIFEHALFGEQREAAKGNDDDYWQIPRNAAAAEMTSS</sequence>
<dbReference type="InterPro" id="IPR025391">
    <property type="entry name" value="DUF4123"/>
</dbReference>
<evidence type="ECO:0000313" key="3">
    <source>
        <dbReference type="EMBL" id="AUH32752.1"/>
    </source>
</evidence>
<feature type="region of interest" description="Disordered" evidence="1">
    <location>
        <begin position="1"/>
        <end position="20"/>
    </location>
</feature>
<accession>A0A2K9EXF5</accession>